<reference evidence="10" key="1">
    <citation type="journal article" date="2020" name="mSystems">
        <title>Genome- and Community-Level Interaction Insights into Carbon Utilization and Element Cycling Functions of Hydrothermarchaeota in Hydrothermal Sediment.</title>
        <authorList>
            <person name="Zhou Z."/>
            <person name="Liu Y."/>
            <person name="Xu W."/>
            <person name="Pan J."/>
            <person name="Luo Z.H."/>
            <person name="Li M."/>
        </authorList>
    </citation>
    <scope>NUCLEOTIDE SEQUENCE [LARGE SCALE GENOMIC DNA]</scope>
    <source>
        <strain evidence="10">SpSt-81</strain>
    </source>
</reference>
<evidence type="ECO:0000256" key="6">
    <source>
        <dbReference type="ARBA" id="ARBA00050213"/>
    </source>
</evidence>
<protein>
    <recommendedName>
        <fullName evidence="9">dTTP/UTP pyrophosphatase</fullName>
        <shortName evidence="9">dTTPase/UTPase</shortName>
        <ecNumber evidence="9">3.6.1.9</ecNumber>
    </recommendedName>
    <alternativeName>
        <fullName evidence="9">Nucleoside triphosphate pyrophosphatase</fullName>
    </alternativeName>
    <alternativeName>
        <fullName evidence="9">Nucleotide pyrophosphatase</fullName>
        <shortName evidence="9">Nucleotide PPase</shortName>
    </alternativeName>
</protein>
<comment type="caution">
    <text evidence="10">The sequence shown here is derived from an EMBL/GenBank/DDBJ whole genome shotgun (WGS) entry which is preliminary data.</text>
</comment>
<evidence type="ECO:0000256" key="9">
    <source>
        <dbReference type="HAMAP-Rule" id="MF_00528"/>
    </source>
</evidence>
<comment type="catalytic activity">
    <reaction evidence="6">
        <text>N(7)-methyl-GTP + H2O = N(7)-methyl-GMP + diphosphate + H(+)</text>
        <dbReference type="Rhea" id="RHEA:58744"/>
        <dbReference type="ChEBI" id="CHEBI:15377"/>
        <dbReference type="ChEBI" id="CHEBI:15378"/>
        <dbReference type="ChEBI" id="CHEBI:33019"/>
        <dbReference type="ChEBI" id="CHEBI:58285"/>
        <dbReference type="ChEBI" id="CHEBI:87133"/>
    </reaction>
</comment>
<dbReference type="GO" id="GO:0005737">
    <property type="term" value="C:cytoplasm"/>
    <property type="evidence" value="ECO:0007669"/>
    <property type="project" value="UniProtKB-SubCell"/>
</dbReference>
<comment type="function">
    <text evidence="9">Nucleoside triphosphate pyrophosphatase that hydrolyzes dTTP and UTP. May have a dual role in cell division arrest and in preventing the incorporation of modified nucleotides into cellular nucleic acids.</text>
</comment>
<evidence type="ECO:0000256" key="7">
    <source>
        <dbReference type="ARBA" id="ARBA00053369"/>
    </source>
</evidence>
<evidence type="ECO:0000256" key="2">
    <source>
        <dbReference type="ARBA" id="ARBA00004496"/>
    </source>
</evidence>
<keyword evidence="5 9" id="KW-0546">Nucleotide metabolism</keyword>
<dbReference type="PANTHER" id="PTHR43213">
    <property type="entry name" value="BIFUNCTIONAL DTTP/UTP PYROPHOSPHATASE/METHYLTRANSFERASE PROTEIN-RELATED"/>
    <property type="match status" value="1"/>
</dbReference>
<feature type="active site" description="Proton acceptor" evidence="9">
    <location>
        <position position="73"/>
    </location>
</feature>
<comment type="subcellular location">
    <subcellularLocation>
        <location evidence="2 9">Cytoplasm</location>
    </subcellularLocation>
</comment>
<keyword evidence="3 9" id="KW-0963">Cytoplasm</keyword>
<dbReference type="CDD" id="cd00555">
    <property type="entry name" value="Maf"/>
    <property type="match status" value="1"/>
</dbReference>
<dbReference type="FunFam" id="3.90.950.10:FF:000005">
    <property type="entry name" value="7-methyl-GTP pyrophosphatase"/>
    <property type="match status" value="1"/>
</dbReference>
<dbReference type="NCBIfam" id="TIGR00172">
    <property type="entry name" value="maf"/>
    <property type="match status" value="1"/>
</dbReference>
<feature type="site" description="Important for substrate specificity" evidence="9">
    <location>
        <position position="158"/>
    </location>
</feature>
<dbReference type="AlphaFoldDB" id="A0A7C3MK47"/>
<accession>A0A7C3MK47</accession>
<dbReference type="InterPro" id="IPR003697">
    <property type="entry name" value="Maf-like"/>
</dbReference>
<dbReference type="HAMAP" id="MF_00528">
    <property type="entry name" value="Maf"/>
    <property type="match status" value="1"/>
</dbReference>
<evidence type="ECO:0000256" key="4">
    <source>
        <dbReference type="ARBA" id="ARBA00022801"/>
    </source>
</evidence>
<comment type="catalytic activity">
    <reaction evidence="9">
        <text>UTP + H2O = UMP + diphosphate + H(+)</text>
        <dbReference type="Rhea" id="RHEA:29395"/>
        <dbReference type="ChEBI" id="CHEBI:15377"/>
        <dbReference type="ChEBI" id="CHEBI:15378"/>
        <dbReference type="ChEBI" id="CHEBI:33019"/>
        <dbReference type="ChEBI" id="CHEBI:46398"/>
        <dbReference type="ChEBI" id="CHEBI:57865"/>
        <dbReference type="EC" id="3.6.1.9"/>
    </reaction>
</comment>
<dbReference type="PIRSF" id="PIRSF006305">
    <property type="entry name" value="Maf"/>
    <property type="match status" value="1"/>
</dbReference>
<name>A0A7C3MK47_DICTH</name>
<dbReference type="GO" id="GO:0047429">
    <property type="term" value="F:nucleoside triphosphate diphosphatase activity"/>
    <property type="evidence" value="ECO:0007669"/>
    <property type="project" value="UniProtKB-EC"/>
</dbReference>
<feature type="site" description="Important for substrate specificity" evidence="9">
    <location>
        <position position="13"/>
    </location>
</feature>
<gene>
    <name evidence="10" type="primary">maf</name>
    <name evidence="10" type="ORF">ENW00_05135</name>
</gene>
<evidence type="ECO:0000313" key="10">
    <source>
        <dbReference type="EMBL" id="HFX13535.1"/>
    </source>
</evidence>
<evidence type="ECO:0000256" key="3">
    <source>
        <dbReference type="ARBA" id="ARBA00022490"/>
    </source>
</evidence>
<dbReference type="Pfam" id="PF02545">
    <property type="entry name" value="Maf"/>
    <property type="match status" value="1"/>
</dbReference>
<dbReference type="EMBL" id="DTIN01000014">
    <property type="protein sequence ID" value="HFX13535.1"/>
    <property type="molecule type" value="Genomic_DNA"/>
</dbReference>
<dbReference type="PANTHER" id="PTHR43213:SF5">
    <property type="entry name" value="BIFUNCTIONAL DTTP_UTP PYROPHOSPHATASE_METHYLTRANSFERASE PROTEIN-RELATED"/>
    <property type="match status" value="1"/>
</dbReference>
<comment type="catalytic activity">
    <reaction evidence="9">
        <text>dTTP + H2O = dTMP + diphosphate + H(+)</text>
        <dbReference type="Rhea" id="RHEA:28534"/>
        <dbReference type="ChEBI" id="CHEBI:15377"/>
        <dbReference type="ChEBI" id="CHEBI:15378"/>
        <dbReference type="ChEBI" id="CHEBI:33019"/>
        <dbReference type="ChEBI" id="CHEBI:37568"/>
        <dbReference type="ChEBI" id="CHEBI:63528"/>
        <dbReference type="EC" id="3.6.1.9"/>
    </reaction>
</comment>
<organism evidence="10">
    <name type="scientific">Dictyoglomus thermophilum</name>
    <dbReference type="NCBI Taxonomy" id="14"/>
    <lineage>
        <taxon>Bacteria</taxon>
        <taxon>Pseudomonadati</taxon>
        <taxon>Dictyoglomota</taxon>
        <taxon>Dictyoglomia</taxon>
        <taxon>Dictyoglomales</taxon>
        <taxon>Dictyoglomaceae</taxon>
        <taxon>Dictyoglomus</taxon>
    </lineage>
</organism>
<comment type="function">
    <text evidence="7">Nucleoside triphosphate pyrophosphatase that hydrolyzes 7-methyl-GTP (m(7)GTP). May have a dual role in cell division arrest and in preventing the incorporation of modified nucleotides into cellular nucleic acids.</text>
</comment>
<dbReference type="SUPFAM" id="SSF52972">
    <property type="entry name" value="ITPase-like"/>
    <property type="match status" value="1"/>
</dbReference>
<dbReference type="GO" id="GO:0009117">
    <property type="term" value="P:nucleotide metabolic process"/>
    <property type="evidence" value="ECO:0007669"/>
    <property type="project" value="UniProtKB-KW"/>
</dbReference>
<comment type="cofactor">
    <cofactor evidence="1 9">
        <name>a divalent metal cation</name>
        <dbReference type="ChEBI" id="CHEBI:60240"/>
    </cofactor>
</comment>
<sequence length="195" mass="22057">MKREIILASNSPRRKELLKSLGIDFKVLPVDVEEIEGKRNISPVDLVKKNALKKAQKAAELCQSEYSLIISADTIVVLDGEIVGKPKNEKDAIRILKRLRGKYHYVFTGIVVWATPENIHYISSVRSKVKMRDYSDEEIERYVATGEPMDKAGAYGIQGKGALLIEKIEGDYYNIVGLPLVRLNYLLDKFGYNLL</sequence>
<proteinExistence type="inferred from homology"/>
<comment type="caution">
    <text evidence="9">Lacks conserved residue(s) required for the propagation of feature annotation.</text>
</comment>
<dbReference type="EC" id="3.6.1.9" evidence="9"/>
<comment type="similarity">
    <text evidence="9">Belongs to the Maf family. YhdE subfamily.</text>
</comment>
<comment type="similarity">
    <text evidence="8">Belongs to the Maf family. YceF subfamily.</text>
</comment>
<evidence type="ECO:0000256" key="1">
    <source>
        <dbReference type="ARBA" id="ARBA00001968"/>
    </source>
</evidence>
<feature type="site" description="Important for substrate specificity" evidence="9">
    <location>
        <position position="74"/>
    </location>
</feature>
<evidence type="ECO:0000256" key="8">
    <source>
        <dbReference type="ARBA" id="ARBA00060749"/>
    </source>
</evidence>
<keyword evidence="4 9" id="KW-0378">Hydrolase</keyword>
<dbReference type="Gene3D" id="3.90.950.10">
    <property type="match status" value="1"/>
</dbReference>
<dbReference type="InterPro" id="IPR029001">
    <property type="entry name" value="ITPase-like_fam"/>
</dbReference>
<evidence type="ECO:0000256" key="5">
    <source>
        <dbReference type="ARBA" id="ARBA00023080"/>
    </source>
</evidence>